<evidence type="ECO:0000256" key="3">
    <source>
        <dbReference type="ARBA" id="ARBA00022989"/>
    </source>
</evidence>
<gene>
    <name evidence="7" type="ORF">GCM10017577_70100</name>
</gene>
<feature type="domain" description="Major facilitator superfamily (MFS) profile" evidence="6">
    <location>
        <begin position="12"/>
        <end position="409"/>
    </location>
</feature>
<dbReference type="InterPro" id="IPR050327">
    <property type="entry name" value="Proton-linked_MCT"/>
</dbReference>
<evidence type="ECO:0000256" key="1">
    <source>
        <dbReference type="ARBA" id="ARBA00004651"/>
    </source>
</evidence>
<keyword evidence="2 5" id="KW-0812">Transmembrane</keyword>
<dbReference type="PANTHER" id="PTHR11360">
    <property type="entry name" value="MONOCARBOXYLATE TRANSPORTER"/>
    <property type="match status" value="1"/>
</dbReference>
<feature type="transmembrane region" description="Helical" evidence="5">
    <location>
        <begin position="56"/>
        <end position="74"/>
    </location>
</feature>
<dbReference type="GO" id="GO:0022857">
    <property type="term" value="F:transmembrane transporter activity"/>
    <property type="evidence" value="ECO:0007669"/>
    <property type="project" value="InterPro"/>
</dbReference>
<evidence type="ECO:0000256" key="5">
    <source>
        <dbReference type="SAM" id="Phobius"/>
    </source>
</evidence>
<dbReference type="Proteomes" id="UP001143463">
    <property type="component" value="Unassembled WGS sequence"/>
</dbReference>
<keyword evidence="3 5" id="KW-1133">Transmembrane helix</keyword>
<reference evidence="7" key="2">
    <citation type="submission" date="2023-01" db="EMBL/GenBank/DDBJ databases">
        <authorList>
            <person name="Sun Q."/>
            <person name="Evtushenko L."/>
        </authorList>
    </citation>
    <scope>NUCLEOTIDE SEQUENCE</scope>
    <source>
        <strain evidence="7">VKM Ac-1069</strain>
    </source>
</reference>
<name>A0A9W6P131_9PSEU</name>
<evidence type="ECO:0000259" key="6">
    <source>
        <dbReference type="PROSITE" id="PS50850"/>
    </source>
</evidence>
<evidence type="ECO:0000313" key="8">
    <source>
        <dbReference type="Proteomes" id="UP001143463"/>
    </source>
</evidence>
<dbReference type="Pfam" id="PF07690">
    <property type="entry name" value="MFS_1"/>
    <property type="match status" value="1"/>
</dbReference>
<evidence type="ECO:0000256" key="2">
    <source>
        <dbReference type="ARBA" id="ARBA00022692"/>
    </source>
</evidence>
<feature type="transmembrane region" description="Helical" evidence="5">
    <location>
        <begin position="171"/>
        <end position="191"/>
    </location>
</feature>
<dbReference type="InterPro" id="IPR020846">
    <property type="entry name" value="MFS_dom"/>
</dbReference>
<keyword evidence="8" id="KW-1185">Reference proteome</keyword>
<dbReference type="SUPFAM" id="SSF103473">
    <property type="entry name" value="MFS general substrate transporter"/>
    <property type="match status" value="1"/>
</dbReference>
<keyword evidence="4 5" id="KW-0472">Membrane</keyword>
<accession>A0A9W6P131</accession>
<sequence>MANAALTRRSWLTVGGSTLALTVGASPILLQTSGLFMLPLAEEYGWSRTEVSGAKSLAGLFATAAVLAYGYLIARHGLRRVMVPSLVLFSVALAGIAFTPGSLAIYYALVVVAACLGAAQNPPPYVQAVSGWFDRRRGLAIGIAVCGTGLGTSLVPQYTQVLIGSVGWRGAYVGLGLLVLVVTMPCWLLLVREPSLREREQLGFLPVTGSITGSGPTRELPGLTRREAVRTRQFWILAAATLIGSIALNGSAAHLVPMLTDRGMSPAEAAAVLLPVGVASLLGRPLAGLLLDRFHGPTVAAVQQLVPILGFVLIGTGWSPVGGAIAFGLSIGIEVDLASFMTSRYFGLRHFSKVYGFVFAIFQLGAAAGALAYAVSFDYAGTYAVAFWVIGVALVLTAAAYLALGTYRYPVHVRATEPDERTRTADVAGG</sequence>
<evidence type="ECO:0000313" key="7">
    <source>
        <dbReference type="EMBL" id="GLL15856.1"/>
    </source>
</evidence>
<feature type="transmembrane region" description="Helical" evidence="5">
    <location>
        <begin position="12"/>
        <end position="36"/>
    </location>
</feature>
<feature type="transmembrane region" description="Helical" evidence="5">
    <location>
        <begin position="381"/>
        <end position="404"/>
    </location>
</feature>
<comment type="caution">
    <text evidence="7">The sequence shown here is derived from an EMBL/GenBank/DDBJ whole genome shotgun (WGS) entry which is preliminary data.</text>
</comment>
<dbReference type="Gene3D" id="1.20.1250.20">
    <property type="entry name" value="MFS general substrate transporter like domains"/>
    <property type="match status" value="2"/>
</dbReference>
<dbReference type="AlphaFoldDB" id="A0A9W6P131"/>
<comment type="subcellular location">
    <subcellularLocation>
        <location evidence="1">Cell membrane</location>
        <topology evidence="1">Multi-pass membrane protein</topology>
    </subcellularLocation>
</comment>
<dbReference type="GO" id="GO:0005886">
    <property type="term" value="C:plasma membrane"/>
    <property type="evidence" value="ECO:0007669"/>
    <property type="project" value="UniProtKB-SubCell"/>
</dbReference>
<dbReference type="InterPro" id="IPR036259">
    <property type="entry name" value="MFS_trans_sf"/>
</dbReference>
<proteinExistence type="predicted"/>
<dbReference type="InterPro" id="IPR011701">
    <property type="entry name" value="MFS"/>
</dbReference>
<feature type="transmembrane region" description="Helical" evidence="5">
    <location>
        <begin position="354"/>
        <end position="375"/>
    </location>
</feature>
<organism evidence="7 8">
    <name type="scientific">Pseudonocardia halophobica</name>
    <dbReference type="NCBI Taxonomy" id="29401"/>
    <lineage>
        <taxon>Bacteria</taxon>
        <taxon>Bacillati</taxon>
        <taxon>Actinomycetota</taxon>
        <taxon>Actinomycetes</taxon>
        <taxon>Pseudonocardiales</taxon>
        <taxon>Pseudonocardiaceae</taxon>
        <taxon>Pseudonocardia</taxon>
    </lineage>
</organism>
<protein>
    <submittedName>
        <fullName evidence="7">MFS transporter</fullName>
    </submittedName>
</protein>
<evidence type="ECO:0000256" key="4">
    <source>
        <dbReference type="ARBA" id="ARBA00023136"/>
    </source>
</evidence>
<feature type="transmembrane region" description="Helical" evidence="5">
    <location>
        <begin position="234"/>
        <end position="257"/>
    </location>
</feature>
<dbReference type="PROSITE" id="PS50850">
    <property type="entry name" value="MFS"/>
    <property type="match status" value="1"/>
</dbReference>
<feature type="transmembrane region" description="Helical" evidence="5">
    <location>
        <begin position="81"/>
        <end position="98"/>
    </location>
</feature>
<dbReference type="EMBL" id="BSFQ01000057">
    <property type="protein sequence ID" value="GLL15856.1"/>
    <property type="molecule type" value="Genomic_DNA"/>
</dbReference>
<reference evidence="7" key="1">
    <citation type="journal article" date="2014" name="Int. J. Syst. Evol. Microbiol.">
        <title>Complete genome sequence of Corynebacterium casei LMG S-19264T (=DSM 44701T), isolated from a smear-ripened cheese.</title>
        <authorList>
            <consortium name="US DOE Joint Genome Institute (JGI-PGF)"/>
            <person name="Walter F."/>
            <person name="Albersmeier A."/>
            <person name="Kalinowski J."/>
            <person name="Ruckert C."/>
        </authorList>
    </citation>
    <scope>NUCLEOTIDE SEQUENCE</scope>
    <source>
        <strain evidence="7">VKM Ac-1069</strain>
    </source>
</reference>
<dbReference type="RefSeq" id="WP_197040896.1">
    <property type="nucleotide sequence ID" value="NZ_BAAAUZ010000075.1"/>
</dbReference>
<dbReference type="PANTHER" id="PTHR11360:SF284">
    <property type="entry name" value="EG:103B4.3 PROTEIN-RELATED"/>
    <property type="match status" value="1"/>
</dbReference>